<gene>
    <name evidence="2" type="ORF">H4R26_003181</name>
</gene>
<accession>A0A9W8BIL1</accession>
<evidence type="ECO:0008006" key="4">
    <source>
        <dbReference type="Google" id="ProtNLM"/>
    </source>
</evidence>
<feature type="compositionally biased region" description="Low complexity" evidence="1">
    <location>
        <begin position="314"/>
        <end position="331"/>
    </location>
</feature>
<keyword evidence="3" id="KW-1185">Reference proteome</keyword>
<dbReference type="OrthoDB" id="2123378at2759"/>
<feature type="region of interest" description="Disordered" evidence="1">
    <location>
        <begin position="291"/>
        <end position="368"/>
    </location>
</feature>
<feature type="compositionally biased region" description="Low complexity" evidence="1">
    <location>
        <begin position="145"/>
        <end position="160"/>
    </location>
</feature>
<evidence type="ECO:0000313" key="2">
    <source>
        <dbReference type="EMBL" id="KAJ2003224.1"/>
    </source>
</evidence>
<dbReference type="Proteomes" id="UP001150907">
    <property type="component" value="Unassembled WGS sequence"/>
</dbReference>
<proteinExistence type="predicted"/>
<dbReference type="AlphaFoldDB" id="A0A9W8BIL1"/>
<feature type="region of interest" description="Disordered" evidence="1">
    <location>
        <begin position="135"/>
        <end position="174"/>
    </location>
</feature>
<comment type="caution">
    <text evidence="2">The sequence shown here is derived from an EMBL/GenBank/DDBJ whole genome shotgun (WGS) entry which is preliminary data.</text>
</comment>
<dbReference type="SUPFAM" id="SSF50729">
    <property type="entry name" value="PH domain-like"/>
    <property type="match status" value="1"/>
</dbReference>
<dbReference type="InterPro" id="IPR029006">
    <property type="entry name" value="ADF-H/Gelsolin-like_dom_sf"/>
</dbReference>
<dbReference type="Gene3D" id="3.40.20.10">
    <property type="entry name" value="Severin"/>
    <property type="match status" value="1"/>
</dbReference>
<protein>
    <recommendedName>
        <fullName evidence="4">PH domain-containing protein</fullName>
    </recommendedName>
</protein>
<evidence type="ECO:0000256" key="1">
    <source>
        <dbReference type="SAM" id="MobiDB-lite"/>
    </source>
</evidence>
<dbReference type="InterPro" id="IPR011993">
    <property type="entry name" value="PH-like_dom_sf"/>
</dbReference>
<dbReference type="EMBL" id="JANBQF010000237">
    <property type="protein sequence ID" value="KAJ2003224.1"/>
    <property type="molecule type" value="Genomic_DNA"/>
</dbReference>
<feature type="compositionally biased region" description="Low complexity" evidence="1">
    <location>
        <begin position="348"/>
        <end position="364"/>
    </location>
</feature>
<reference evidence="2" key="1">
    <citation type="submission" date="2022-07" db="EMBL/GenBank/DDBJ databases">
        <title>Phylogenomic reconstructions and comparative analyses of Kickxellomycotina fungi.</title>
        <authorList>
            <person name="Reynolds N.K."/>
            <person name="Stajich J.E."/>
            <person name="Barry K."/>
            <person name="Grigoriev I.V."/>
            <person name="Crous P."/>
            <person name="Smith M.E."/>
        </authorList>
    </citation>
    <scope>NUCLEOTIDE SEQUENCE</scope>
    <source>
        <strain evidence="2">IMI 214461</strain>
    </source>
</reference>
<dbReference type="Gene3D" id="2.30.29.30">
    <property type="entry name" value="Pleckstrin-homology domain (PH domain)/Phosphotyrosine-binding domain (PTB)"/>
    <property type="match status" value="1"/>
</dbReference>
<organism evidence="2 3">
    <name type="scientific">Coemansia thaxteri</name>
    <dbReference type="NCBI Taxonomy" id="2663907"/>
    <lineage>
        <taxon>Eukaryota</taxon>
        <taxon>Fungi</taxon>
        <taxon>Fungi incertae sedis</taxon>
        <taxon>Zoopagomycota</taxon>
        <taxon>Kickxellomycotina</taxon>
        <taxon>Kickxellomycetes</taxon>
        <taxon>Kickxellales</taxon>
        <taxon>Kickxellaceae</taxon>
        <taxon>Coemansia</taxon>
    </lineage>
</organism>
<evidence type="ECO:0000313" key="3">
    <source>
        <dbReference type="Proteomes" id="UP001150907"/>
    </source>
</evidence>
<name>A0A9W8BIL1_9FUNG</name>
<sequence>MIIGYGSTRDTLSLYGAGSGGVGEMALSVPDETAFGFLMFEGSRVLVTHVSHKISGVQRARGLAHQKTVTDFFDQHDVTVNTSKPSELTPTMLREKTRHLAIKSAPMKAMPALLRFKTLFAKVAAGLGRSDSFQPSKLKPTIWHQRSQASSRASTPSESSLGAGSPELSPAAAASHGAAALAELMSGDRSDSSGTCSPNLDAANTADLNRNKEIGAAATSWHEGSCAYQASTVPAHSYCFSVRPAPLGWAADHRPAAADDLLDADSPIIAHFDDQGSQHNLSPTTVETHVPFAPLPPRSSCSSASGGFAHESRPASSSSAALGSPGAAGHSTPAFRYSSIRSRDGGRKSAASSLRSKSRNSVASPSLSPMQPEMVAMIEQVSLHRQDVAALAESTGILGDKYFECLRGYTSIQEPTNAFWKRRYFVVADKTVFMYINECSRTPTDFLPIESVVAPPRDAEDEVLLPHSIAVDFGTGEYFMYFDSAAMREAFEGEIRSALAAAS</sequence>